<keyword evidence="2" id="KW-0479">Metal-binding</keyword>
<organism evidence="6 7">
    <name type="scientific">Acholeplasma oculi</name>
    <dbReference type="NCBI Taxonomy" id="35623"/>
    <lineage>
        <taxon>Bacteria</taxon>
        <taxon>Bacillati</taxon>
        <taxon>Mycoplasmatota</taxon>
        <taxon>Mollicutes</taxon>
        <taxon>Acholeplasmatales</taxon>
        <taxon>Acholeplasmataceae</taxon>
        <taxon>Acholeplasma</taxon>
    </lineage>
</organism>
<protein>
    <submittedName>
        <fullName evidence="6">Epoxyqueuosine reductase QueG</fullName>
    </submittedName>
</protein>
<dbReference type="GO" id="GO:0046872">
    <property type="term" value="F:metal ion binding"/>
    <property type="evidence" value="ECO:0007669"/>
    <property type="project" value="UniProtKB-KW"/>
</dbReference>
<dbReference type="AlphaFoldDB" id="A0A061AI18"/>
<dbReference type="SUPFAM" id="SSF46548">
    <property type="entry name" value="alpha-helical ferredoxin"/>
    <property type="match status" value="1"/>
</dbReference>
<dbReference type="HOGENOM" id="CLU_030790_2_1_14"/>
<dbReference type="STRING" id="35623.Aocu_05440"/>
<dbReference type="KEGG" id="aoc:Aocu_05440"/>
<evidence type="ECO:0000256" key="2">
    <source>
        <dbReference type="ARBA" id="ARBA00022723"/>
    </source>
</evidence>
<proteinExistence type="predicted"/>
<feature type="domain" description="4Fe-4S ferredoxin-type" evidence="5">
    <location>
        <begin position="135"/>
        <end position="165"/>
    </location>
</feature>
<dbReference type="GO" id="GO:0008616">
    <property type="term" value="P:tRNA queuosine(34) biosynthetic process"/>
    <property type="evidence" value="ECO:0007669"/>
    <property type="project" value="InterPro"/>
</dbReference>
<evidence type="ECO:0000256" key="1">
    <source>
        <dbReference type="ARBA" id="ARBA00022485"/>
    </source>
</evidence>
<keyword evidence="1" id="KW-0004">4Fe-4S</keyword>
<accession>A0A061AI18</accession>
<dbReference type="InParanoid" id="A0A061AI18"/>
<dbReference type="PANTHER" id="PTHR30002:SF4">
    <property type="entry name" value="EPOXYQUEUOSINE REDUCTASE"/>
    <property type="match status" value="1"/>
</dbReference>
<dbReference type="Gene3D" id="3.30.70.20">
    <property type="match status" value="1"/>
</dbReference>
<keyword evidence="7" id="KW-1185">Reference proteome</keyword>
<dbReference type="InterPro" id="IPR017900">
    <property type="entry name" value="4Fe4S_Fe_S_CS"/>
</dbReference>
<dbReference type="GO" id="GO:0051539">
    <property type="term" value="F:4 iron, 4 sulfur cluster binding"/>
    <property type="evidence" value="ECO:0007669"/>
    <property type="project" value="UniProtKB-KW"/>
</dbReference>
<dbReference type="PROSITE" id="PS51379">
    <property type="entry name" value="4FE4S_FER_2"/>
    <property type="match status" value="1"/>
</dbReference>
<dbReference type="InterPro" id="IPR017896">
    <property type="entry name" value="4Fe4S_Fe-S-bd"/>
</dbReference>
<name>A0A061AI18_9MOLU</name>
<dbReference type="FunCoup" id="A0A061AI18">
    <property type="interactions" value="80"/>
</dbReference>
<keyword evidence="4" id="KW-0411">Iron-sulfur</keyword>
<evidence type="ECO:0000313" key="6">
    <source>
        <dbReference type="EMBL" id="CDR30617.1"/>
    </source>
</evidence>
<gene>
    <name evidence="6" type="primary">queG</name>
    <name evidence="6" type="ORF">Aocu_05440</name>
</gene>
<evidence type="ECO:0000256" key="4">
    <source>
        <dbReference type="ARBA" id="ARBA00023014"/>
    </source>
</evidence>
<dbReference type="InterPro" id="IPR004453">
    <property type="entry name" value="QueG"/>
</dbReference>
<sequence>MVYEKLKEAFDMVGVIDANRYLSKRFDANLIGYESIFVVGLGYPNAYLKHERDRLTASMYTYGFDYHDVMKTLMHETLKGLDIEYKALVDNHTINERKCLEMTGLAFHGKNNLMIHKELGSYFFIGLVLTKEKFPEVIVENNDSCGTCTICIKACPVKALDNGFDWDTCISGYNQAKRSLTEEEIAKNALLMGCDICQRVCPYNKDVNSTKTEAFHAKPTAYVLIDDLFDLSQKEFMNKYGKHAYTWRGKTILLRNALTILLRQKNTNYNSKIEASIHDDKYPSWYKKDAQYILSKLEKFDINESSE</sequence>
<dbReference type="PROSITE" id="PS00198">
    <property type="entry name" value="4FE4S_FER_1"/>
    <property type="match status" value="1"/>
</dbReference>
<evidence type="ECO:0000256" key="3">
    <source>
        <dbReference type="ARBA" id="ARBA00023004"/>
    </source>
</evidence>
<dbReference type="PANTHER" id="PTHR30002">
    <property type="entry name" value="EPOXYQUEUOSINE REDUCTASE"/>
    <property type="match status" value="1"/>
</dbReference>
<dbReference type="Pfam" id="PF13484">
    <property type="entry name" value="Fer4_16"/>
    <property type="match status" value="1"/>
</dbReference>
<dbReference type="PATRIC" id="fig|35623.3.peg.545"/>
<dbReference type="GO" id="GO:0052693">
    <property type="term" value="F:epoxyqueuosine reductase activity"/>
    <property type="evidence" value="ECO:0007669"/>
    <property type="project" value="TreeGrafter"/>
</dbReference>
<dbReference type="Proteomes" id="UP000032434">
    <property type="component" value="Chromosome 1"/>
</dbReference>
<dbReference type="RefSeq" id="WP_052669945.1">
    <property type="nucleotide sequence ID" value="NZ_FUZK01000003.1"/>
</dbReference>
<evidence type="ECO:0000313" key="7">
    <source>
        <dbReference type="Proteomes" id="UP000032434"/>
    </source>
</evidence>
<reference evidence="7" key="1">
    <citation type="submission" date="2014-05" db="EMBL/GenBank/DDBJ databases">
        <authorList>
            <person name="Kube M."/>
        </authorList>
    </citation>
    <scope>NUCLEOTIDE SEQUENCE [LARGE SCALE GENOMIC DNA]</scope>
</reference>
<keyword evidence="3" id="KW-0408">Iron</keyword>
<dbReference type="EMBL" id="LK028559">
    <property type="protein sequence ID" value="CDR30617.1"/>
    <property type="molecule type" value="Genomic_DNA"/>
</dbReference>
<evidence type="ECO:0000259" key="5">
    <source>
        <dbReference type="PROSITE" id="PS51379"/>
    </source>
</evidence>